<evidence type="ECO:0000313" key="1">
    <source>
        <dbReference type="EMBL" id="GFC79806.1"/>
    </source>
</evidence>
<sequence length="145" mass="16948">MHVLRSVRTHKAPDRLCLNVEIDSDRLCFNVEVEEHSLGDLNELANYKAALSDLEFKKWLVAMNAKMQSMYDNKVCRLVMLPPNAKVVKSKWIYKNKTDMDGKTLEHNPKRITAKRQDSSLIEQYLASYDYASQIHHYVVVYKEE</sequence>
<name>A0A699R2S6_TANCI</name>
<proteinExistence type="predicted"/>
<dbReference type="EMBL" id="BKCJ011072131">
    <property type="protein sequence ID" value="GFC79806.1"/>
    <property type="molecule type" value="Genomic_DNA"/>
</dbReference>
<gene>
    <name evidence="1" type="ORF">Tci_851776</name>
</gene>
<organism evidence="1">
    <name type="scientific">Tanacetum cinerariifolium</name>
    <name type="common">Dalmatian daisy</name>
    <name type="synonym">Chrysanthemum cinerariifolium</name>
    <dbReference type="NCBI Taxonomy" id="118510"/>
    <lineage>
        <taxon>Eukaryota</taxon>
        <taxon>Viridiplantae</taxon>
        <taxon>Streptophyta</taxon>
        <taxon>Embryophyta</taxon>
        <taxon>Tracheophyta</taxon>
        <taxon>Spermatophyta</taxon>
        <taxon>Magnoliopsida</taxon>
        <taxon>eudicotyledons</taxon>
        <taxon>Gunneridae</taxon>
        <taxon>Pentapetalae</taxon>
        <taxon>asterids</taxon>
        <taxon>campanulids</taxon>
        <taxon>Asterales</taxon>
        <taxon>Asteraceae</taxon>
        <taxon>Asteroideae</taxon>
        <taxon>Anthemideae</taxon>
        <taxon>Anthemidinae</taxon>
        <taxon>Tanacetum</taxon>
    </lineage>
</organism>
<dbReference type="AlphaFoldDB" id="A0A699R2S6"/>
<reference evidence="1" key="1">
    <citation type="journal article" date="2019" name="Sci. Rep.">
        <title>Draft genome of Tanacetum cinerariifolium, the natural source of mosquito coil.</title>
        <authorList>
            <person name="Yamashiro T."/>
            <person name="Shiraishi A."/>
            <person name="Satake H."/>
            <person name="Nakayama K."/>
        </authorList>
    </citation>
    <scope>NUCLEOTIDE SEQUENCE</scope>
</reference>
<protein>
    <recommendedName>
        <fullName evidence="2">Zinc finger, CCHC-type</fullName>
    </recommendedName>
</protein>
<accession>A0A699R2S6</accession>
<comment type="caution">
    <text evidence="1">The sequence shown here is derived from an EMBL/GenBank/DDBJ whole genome shotgun (WGS) entry which is preliminary data.</text>
</comment>
<evidence type="ECO:0008006" key="2">
    <source>
        <dbReference type="Google" id="ProtNLM"/>
    </source>
</evidence>